<dbReference type="STRING" id="290317.Cpha266_2215"/>
<dbReference type="OrthoDB" id="5470339at2"/>
<keyword evidence="3" id="KW-1185">Reference proteome</keyword>
<dbReference type="HOGENOM" id="CLU_068226_4_3_10"/>
<evidence type="ECO:0000313" key="3">
    <source>
        <dbReference type="Proteomes" id="UP000008701"/>
    </source>
</evidence>
<gene>
    <name evidence="2" type="ordered locus">Cpha266_2215</name>
</gene>
<dbReference type="RefSeq" id="WP_011746009.1">
    <property type="nucleotide sequence ID" value="NC_008639.1"/>
</dbReference>
<name>A1BII7_CHLPD</name>
<protein>
    <recommendedName>
        <fullName evidence="4">Transposase</fullName>
    </recommendedName>
</protein>
<feature type="compositionally biased region" description="Basic residues" evidence="1">
    <location>
        <begin position="48"/>
        <end position="57"/>
    </location>
</feature>
<organism evidence="2 3">
    <name type="scientific">Chlorobium phaeobacteroides (strain DSM 266 / SMG 266 / 2430)</name>
    <dbReference type="NCBI Taxonomy" id="290317"/>
    <lineage>
        <taxon>Bacteria</taxon>
        <taxon>Pseudomonadati</taxon>
        <taxon>Chlorobiota</taxon>
        <taxon>Chlorobiia</taxon>
        <taxon>Chlorobiales</taxon>
        <taxon>Chlorobiaceae</taxon>
        <taxon>Chlorobium/Pelodictyon group</taxon>
        <taxon>Chlorobium</taxon>
    </lineage>
</organism>
<dbReference type="AlphaFoldDB" id="A1BII7"/>
<dbReference type="KEGG" id="cph:Cpha266_2215"/>
<evidence type="ECO:0008006" key="4">
    <source>
        <dbReference type="Google" id="ProtNLM"/>
    </source>
</evidence>
<reference evidence="2 3" key="1">
    <citation type="submission" date="2006-12" db="EMBL/GenBank/DDBJ databases">
        <title>Complete sequence of Chlorobium phaeobacteroides DSM 266.</title>
        <authorList>
            <consortium name="US DOE Joint Genome Institute"/>
            <person name="Copeland A."/>
            <person name="Lucas S."/>
            <person name="Lapidus A."/>
            <person name="Barry K."/>
            <person name="Detter J.C."/>
            <person name="Glavina del Rio T."/>
            <person name="Hammon N."/>
            <person name="Israni S."/>
            <person name="Pitluck S."/>
            <person name="Goltsman E."/>
            <person name="Schmutz J."/>
            <person name="Larimer F."/>
            <person name="Land M."/>
            <person name="Hauser L."/>
            <person name="Mikhailova N."/>
            <person name="Li T."/>
            <person name="Overmann J."/>
            <person name="Bryant D.A."/>
            <person name="Richardson P."/>
        </authorList>
    </citation>
    <scope>NUCLEOTIDE SEQUENCE [LARGE SCALE GENOMIC DNA]</scope>
    <source>
        <strain evidence="2 3">DSM 266</strain>
    </source>
</reference>
<feature type="region of interest" description="Disordered" evidence="1">
    <location>
        <begin position="47"/>
        <end position="66"/>
    </location>
</feature>
<dbReference type="EMBL" id="CP000492">
    <property type="protein sequence ID" value="ABL66214.1"/>
    <property type="molecule type" value="Genomic_DNA"/>
</dbReference>
<evidence type="ECO:0000313" key="2">
    <source>
        <dbReference type="EMBL" id="ABL66214.1"/>
    </source>
</evidence>
<dbReference type="eggNOG" id="COG1943">
    <property type="taxonomic scope" value="Bacteria"/>
</dbReference>
<sequence>MPRGPRLDSPGTLHHVIIRGVEKREIVADDKDRGIFVSRMRAMSAKGTLRKRRLKPAKSRECKSLT</sequence>
<accession>A1BII7</accession>
<proteinExistence type="predicted"/>
<dbReference type="Proteomes" id="UP000008701">
    <property type="component" value="Chromosome"/>
</dbReference>
<evidence type="ECO:0000256" key="1">
    <source>
        <dbReference type="SAM" id="MobiDB-lite"/>
    </source>
</evidence>